<dbReference type="CDD" id="cd01311">
    <property type="entry name" value="PDC_hydrolase"/>
    <property type="match status" value="1"/>
</dbReference>
<sequence length="291" mass="32539">MDADYRPFHPNPSKPAYTPPPGAVDAHCHVFGPADRFPYAPERKYTPCDAPKEKLFALRDELGFARNVIVQATCHGKDNRALVDALRASNGLARGVASVGPSITEGELAELHEAGVRGVRFNFVKRLVDTTPKEVFLGIADKIAKFGWHIVVYFEAPDLDDLTPFLRELPTTIVVDHMGRPDIAKGVDHPQFQKFVALMAENPKVWSKVSCPERLSVQGPPSYDDVVPFARLLVDRFTDRVLWGTDWPHPNMTSHMPDDGHLVDVIPRIATDEAKRTALLVDNPMRLYWSE</sequence>
<dbReference type="Pfam" id="PF04909">
    <property type="entry name" value="Amidohydro_2"/>
    <property type="match status" value="1"/>
</dbReference>
<dbReference type="InterPro" id="IPR052358">
    <property type="entry name" value="Aro_Compnd_Degr_Hydrolases"/>
</dbReference>
<gene>
    <name evidence="3" type="ORF">FBZ83_106172</name>
</gene>
<organism evidence="3 4">
    <name type="scientific">Azospirillum brasilense</name>
    <dbReference type="NCBI Taxonomy" id="192"/>
    <lineage>
        <taxon>Bacteria</taxon>
        <taxon>Pseudomonadati</taxon>
        <taxon>Pseudomonadota</taxon>
        <taxon>Alphaproteobacteria</taxon>
        <taxon>Rhodospirillales</taxon>
        <taxon>Azospirillaceae</taxon>
        <taxon>Azospirillum</taxon>
    </lineage>
</organism>
<evidence type="ECO:0000313" key="3">
    <source>
        <dbReference type="EMBL" id="TWA82989.1"/>
    </source>
</evidence>
<dbReference type="PANTHER" id="PTHR35563:SF2">
    <property type="entry name" value="BARREL METAL-DEPENDENT HYDROLASE, PUTATIVE (AFU_ORTHOLOGUE AFUA_1G16240)-RELATED"/>
    <property type="match status" value="1"/>
</dbReference>
<feature type="compositionally biased region" description="Pro residues" evidence="1">
    <location>
        <begin position="9"/>
        <end position="20"/>
    </location>
</feature>
<accession>A0A560CDR1</accession>
<dbReference type="Gene3D" id="3.20.20.140">
    <property type="entry name" value="Metal-dependent hydrolases"/>
    <property type="match status" value="1"/>
</dbReference>
<feature type="domain" description="Amidohydrolase-related" evidence="2">
    <location>
        <begin position="24"/>
        <end position="288"/>
    </location>
</feature>
<dbReference type="RefSeq" id="WP_145683863.1">
    <property type="nucleotide sequence ID" value="NZ_VITH01000006.1"/>
</dbReference>
<dbReference type="InterPro" id="IPR032466">
    <property type="entry name" value="Metal_Hydrolase"/>
</dbReference>
<protein>
    <submittedName>
        <fullName evidence="3">2-pyrone-4,6-dicarboxylate hydrolase</fullName>
    </submittedName>
</protein>
<proteinExistence type="predicted"/>
<evidence type="ECO:0000256" key="1">
    <source>
        <dbReference type="SAM" id="MobiDB-lite"/>
    </source>
</evidence>
<dbReference type="InterPro" id="IPR006680">
    <property type="entry name" value="Amidohydro-rel"/>
</dbReference>
<name>A0A560CDR1_AZOBR</name>
<dbReference type="AlphaFoldDB" id="A0A560CDR1"/>
<keyword evidence="3" id="KW-0378">Hydrolase</keyword>
<evidence type="ECO:0000259" key="2">
    <source>
        <dbReference type="Pfam" id="PF04909"/>
    </source>
</evidence>
<dbReference type="GO" id="GO:0016787">
    <property type="term" value="F:hydrolase activity"/>
    <property type="evidence" value="ECO:0007669"/>
    <property type="project" value="UniProtKB-KW"/>
</dbReference>
<comment type="caution">
    <text evidence="3">The sequence shown here is derived from an EMBL/GenBank/DDBJ whole genome shotgun (WGS) entry which is preliminary data.</text>
</comment>
<dbReference type="SUPFAM" id="SSF51556">
    <property type="entry name" value="Metallo-dependent hydrolases"/>
    <property type="match status" value="1"/>
</dbReference>
<evidence type="ECO:0000313" key="4">
    <source>
        <dbReference type="Proteomes" id="UP000318529"/>
    </source>
</evidence>
<dbReference type="PANTHER" id="PTHR35563">
    <property type="entry name" value="BARREL METAL-DEPENDENT HYDROLASE, PUTATIVE (AFU_ORTHOLOGUE AFUA_1G16240)-RELATED"/>
    <property type="match status" value="1"/>
</dbReference>
<dbReference type="InterPro" id="IPR047874">
    <property type="entry name" value="GLI/LigI"/>
</dbReference>
<dbReference type="EMBL" id="VITH01000006">
    <property type="protein sequence ID" value="TWA82989.1"/>
    <property type="molecule type" value="Genomic_DNA"/>
</dbReference>
<reference evidence="3 4" key="1">
    <citation type="submission" date="2019-06" db="EMBL/GenBank/DDBJ databases">
        <title>Genomic Encyclopedia of Type Strains, Phase IV (KMG-V): Genome sequencing to study the core and pangenomes of soil and plant-associated prokaryotes.</title>
        <authorList>
            <person name="Whitman W."/>
        </authorList>
    </citation>
    <scope>NUCLEOTIDE SEQUENCE [LARGE SCALE GENOMIC DNA]</scope>
    <source>
        <strain evidence="3 4">BR 11650</strain>
    </source>
</reference>
<dbReference type="Proteomes" id="UP000318529">
    <property type="component" value="Unassembled WGS sequence"/>
</dbReference>
<feature type="region of interest" description="Disordered" evidence="1">
    <location>
        <begin position="1"/>
        <end position="20"/>
    </location>
</feature>